<keyword evidence="1" id="KW-0488">Methylation</keyword>
<evidence type="ECO:0000256" key="6">
    <source>
        <dbReference type="SAM" id="MobiDB-lite"/>
    </source>
</evidence>
<evidence type="ECO:0000259" key="7">
    <source>
        <dbReference type="PROSITE" id="PS50846"/>
    </source>
</evidence>
<evidence type="ECO:0000256" key="3">
    <source>
        <dbReference type="ARBA" id="ARBA00023288"/>
    </source>
</evidence>
<dbReference type="InterPro" id="IPR006121">
    <property type="entry name" value="HMA_dom"/>
</dbReference>
<dbReference type="AlphaFoldDB" id="A0A067L825"/>
<proteinExistence type="inferred from homology"/>
<feature type="compositionally biased region" description="Basic and acidic residues" evidence="6">
    <location>
        <begin position="78"/>
        <end position="90"/>
    </location>
</feature>
<sequence>MVQRTVLKVDVSCQKCKKKILKAVSSLQGVDKIEVDEAKGTLTVTGTADPYDIIVRVRKAGKHAEVVSIGPPPPPPKQDAKKPEQKKPDSVHYPPSCTQCQRIVVVPMGYEPSPSCSIM</sequence>
<keyword evidence="3" id="KW-0449">Lipoprotein</keyword>
<keyword evidence="4" id="KW-0636">Prenylation</keyword>
<comment type="similarity">
    <text evidence="5">Belongs to the HIPP family.</text>
</comment>
<keyword evidence="9" id="KW-1185">Reference proteome</keyword>
<dbReference type="PANTHER" id="PTHR45811:SF13">
    <property type="entry name" value="OS04G0661100 PROTEIN"/>
    <property type="match status" value="1"/>
</dbReference>
<dbReference type="STRING" id="180498.A0A067L825"/>
<evidence type="ECO:0000313" key="9">
    <source>
        <dbReference type="Proteomes" id="UP000027138"/>
    </source>
</evidence>
<name>A0A067L825_JATCU</name>
<feature type="domain" description="HMA" evidence="7">
    <location>
        <begin position="2"/>
        <end position="65"/>
    </location>
</feature>
<dbReference type="OrthoDB" id="689350at2759"/>
<dbReference type="Gene3D" id="3.30.70.100">
    <property type="match status" value="1"/>
</dbReference>
<dbReference type="Pfam" id="PF00403">
    <property type="entry name" value="HMA"/>
    <property type="match status" value="1"/>
</dbReference>
<dbReference type="PANTHER" id="PTHR45811">
    <property type="entry name" value="COPPER TRANSPORT PROTEIN FAMILY-RELATED"/>
    <property type="match status" value="1"/>
</dbReference>
<protein>
    <recommendedName>
        <fullName evidence="7">HMA domain-containing protein</fullName>
    </recommendedName>
</protein>
<dbReference type="PROSITE" id="PS50846">
    <property type="entry name" value="HMA_2"/>
    <property type="match status" value="1"/>
</dbReference>
<dbReference type="CDD" id="cd00371">
    <property type="entry name" value="HMA"/>
    <property type="match status" value="1"/>
</dbReference>
<organism evidence="8 9">
    <name type="scientific">Jatropha curcas</name>
    <name type="common">Barbados nut</name>
    <dbReference type="NCBI Taxonomy" id="180498"/>
    <lineage>
        <taxon>Eukaryota</taxon>
        <taxon>Viridiplantae</taxon>
        <taxon>Streptophyta</taxon>
        <taxon>Embryophyta</taxon>
        <taxon>Tracheophyta</taxon>
        <taxon>Spermatophyta</taxon>
        <taxon>Magnoliopsida</taxon>
        <taxon>eudicotyledons</taxon>
        <taxon>Gunneridae</taxon>
        <taxon>Pentapetalae</taxon>
        <taxon>rosids</taxon>
        <taxon>fabids</taxon>
        <taxon>Malpighiales</taxon>
        <taxon>Euphorbiaceae</taxon>
        <taxon>Crotonoideae</taxon>
        <taxon>Jatropheae</taxon>
        <taxon>Jatropha</taxon>
    </lineage>
</organism>
<evidence type="ECO:0000256" key="5">
    <source>
        <dbReference type="ARBA" id="ARBA00024045"/>
    </source>
</evidence>
<dbReference type="EMBL" id="KK914250">
    <property type="protein sequence ID" value="KDP44572.1"/>
    <property type="molecule type" value="Genomic_DNA"/>
</dbReference>
<dbReference type="SUPFAM" id="SSF55008">
    <property type="entry name" value="HMA, heavy metal-associated domain"/>
    <property type="match status" value="1"/>
</dbReference>
<gene>
    <name evidence="8" type="ORF">JCGZ_22154</name>
</gene>
<feature type="region of interest" description="Disordered" evidence="6">
    <location>
        <begin position="64"/>
        <end position="95"/>
    </location>
</feature>
<dbReference type="GO" id="GO:0046872">
    <property type="term" value="F:metal ion binding"/>
    <property type="evidence" value="ECO:0007669"/>
    <property type="project" value="UniProtKB-KW"/>
</dbReference>
<evidence type="ECO:0000256" key="2">
    <source>
        <dbReference type="ARBA" id="ARBA00022723"/>
    </source>
</evidence>
<dbReference type="Proteomes" id="UP000027138">
    <property type="component" value="Unassembled WGS sequence"/>
</dbReference>
<dbReference type="InterPro" id="IPR051863">
    <property type="entry name" value="HIPP"/>
</dbReference>
<evidence type="ECO:0000313" key="8">
    <source>
        <dbReference type="EMBL" id="KDP44572.1"/>
    </source>
</evidence>
<reference evidence="8 9" key="1">
    <citation type="journal article" date="2014" name="PLoS ONE">
        <title>Global Analysis of Gene Expression Profiles in Physic Nut (Jatropha curcas L.) Seedlings Exposed to Salt Stress.</title>
        <authorList>
            <person name="Zhang L."/>
            <person name="Zhang C."/>
            <person name="Wu P."/>
            <person name="Chen Y."/>
            <person name="Li M."/>
            <person name="Jiang H."/>
            <person name="Wu G."/>
        </authorList>
    </citation>
    <scope>NUCLEOTIDE SEQUENCE [LARGE SCALE GENOMIC DNA]</scope>
    <source>
        <strain evidence="9">cv. GZQX0401</strain>
        <tissue evidence="8">Young leaves</tissue>
    </source>
</reference>
<evidence type="ECO:0000256" key="1">
    <source>
        <dbReference type="ARBA" id="ARBA00022481"/>
    </source>
</evidence>
<dbReference type="InterPro" id="IPR036163">
    <property type="entry name" value="HMA_dom_sf"/>
</dbReference>
<accession>A0A067L825</accession>
<keyword evidence="2" id="KW-0479">Metal-binding</keyword>
<evidence type="ECO:0000256" key="4">
    <source>
        <dbReference type="ARBA" id="ARBA00023289"/>
    </source>
</evidence>